<comment type="caution">
    <text evidence="2">The sequence shown here is derived from an EMBL/GenBank/DDBJ whole genome shotgun (WGS) entry which is preliminary data.</text>
</comment>
<organism evidence="2">
    <name type="scientific">marine sediment metagenome</name>
    <dbReference type="NCBI Taxonomy" id="412755"/>
    <lineage>
        <taxon>unclassified sequences</taxon>
        <taxon>metagenomes</taxon>
        <taxon>ecological metagenomes</taxon>
    </lineage>
</organism>
<reference evidence="2" key="1">
    <citation type="journal article" date="2014" name="Front. Microbiol.">
        <title>High frequency of phylogenetically diverse reductive dehalogenase-homologous genes in deep subseafloor sedimentary metagenomes.</title>
        <authorList>
            <person name="Kawai M."/>
            <person name="Futagami T."/>
            <person name="Toyoda A."/>
            <person name="Takaki Y."/>
            <person name="Nishi S."/>
            <person name="Hori S."/>
            <person name="Arai W."/>
            <person name="Tsubouchi T."/>
            <person name="Morono Y."/>
            <person name="Uchiyama I."/>
            <person name="Ito T."/>
            <person name="Fujiyama A."/>
            <person name="Inagaki F."/>
            <person name="Takami H."/>
        </authorList>
    </citation>
    <scope>NUCLEOTIDE SEQUENCE</scope>
    <source>
        <strain evidence="2">Expedition CK06-06</strain>
    </source>
</reference>
<protein>
    <recommendedName>
        <fullName evidence="3">MotA/TolQ/ExbB proton channel domain-containing protein</fullName>
    </recommendedName>
</protein>
<feature type="transmembrane region" description="Helical" evidence="1">
    <location>
        <begin position="20"/>
        <end position="39"/>
    </location>
</feature>
<sequence length="136" mass="15826">MSNRENKEKAKLKWDYLIELFILGLFVAGTLIVFVGVVFEYRDRIIEANQLRQINRSSRMKRGHRKYRKYRNNRYPSHLAELEARINQLEIKETIIINSATRTINFIIIAVGALLQTIAYVSLFDAALNSPIDSIL</sequence>
<accession>X1GL88</accession>
<feature type="transmembrane region" description="Helical" evidence="1">
    <location>
        <begin position="104"/>
        <end position="123"/>
    </location>
</feature>
<dbReference type="EMBL" id="BARU01008843">
    <property type="protein sequence ID" value="GAH45595.1"/>
    <property type="molecule type" value="Genomic_DNA"/>
</dbReference>
<keyword evidence="1" id="KW-0812">Transmembrane</keyword>
<gene>
    <name evidence="2" type="ORF">S03H2_17189</name>
</gene>
<evidence type="ECO:0000256" key="1">
    <source>
        <dbReference type="SAM" id="Phobius"/>
    </source>
</evidence>
<keyword evidence="1" id="KW-1133">Transmembrane helix</keyword>
<evidence type="ECO:0000313" key="2">
    <source>
        <dbReference type="EMBL" id="GAH45595.1"/>
    </source>
</evidence>
<proteinExistence type="predicted"/>
<keyword evidence="1" id="KW-0472">Membrane</keyword>
<name>X1GL88_9ZZZZ</name>
<evidence type="ECO:0008006" key="3">
    <source>
        <dbReference type="Google" id="ProtNLM"/>
    </source>
</evidence>
<dbReference type="AlphaFoldDB" id="X1GL88"/>